<reference evidence="2 3" key="1">
    <citation type="submission" date="2020-01" db="EMBL/GenBank/DDBJ databases">
        <authorList>
            <person name="Liu G."/>
            <person name="Liu B."/>
        </authorList>
    </citation>
    <scope>NUCLEOTIDE SEQUENCE [LARGE SCALE GENOMIC DNA]</scope>
    <source>
        <strain evidence="2 3">FJAT-51161</strain>
    </source>
</reference>
<evidence type="ECO:0000313" key="2">
    <source>
        <dbReference type="EMBL" id="QQP10300.1"/>
    </source>
</evidence>
<proteinExistence type="predicted"/>
<feature type="transmembrane region" description="Helical" evidence="1">
    <location>
        <begin position="9"/>
        <end position="29"/>
    </location>
</feature>
<evidence type="ECO:0000256" key="1">
    <source>
        <dbReference type="SAM" id="Phobius"/>
    </source>
</evidence>
<gene>
    <name evidence="2" type="ORF">FJQ98_13405</name>
</gene>
<dbReference type="EMBL" id="CP067341">
    <property type="protein sequence ID" value="QQP10300.1"/>
    <property type="molecule type" value="Genomic_DNA"/>
</dbReference>
<keyword evidence="3" id="KW-1185">Reference proteome</keyword>
<keyword evidence="1" id="KW-0472">Membrane</keyword>
<sequence length="63" mass="7080">MVRVSEHNLLIGLIGNTGFPIVAFLLIFWKFDKSLGLLAEAVNNNTNAVQLLLQKENQENKNK</sequence>
<name>A0ABX7AKS8_9BACI</name>
<keyword evidence="1" id="KW-1133">Transmembrane helix</keyword>
<accession>A0ABX7AKS8</accession>
<dbReference type="RefSeq" id="WP_053595060.1">
    <property type="nucleotide sequence ID" value="NZ_CP067341.1"/>
</dbReference>
<evidence type="ECO:0000313" key="3">
    <source>
        <dbReference type="Proteomes" id="UP000596049"/>
    </source>
</evidence>
<organism evidence="2 3">
    <name type="scientific">Lysinibacillus agricola</name>
    <dbReference type="NCBI Taxonomy" id="2590012"/>
    <lineage>
        <taxon>Bacteria</taxon>
        <taxon>Bacillati</taxon>
        <taxon>Bacillota</taxon>
        <taxon>Bacilli</taxon>
        <taxon>Bacillales</taxon>
        <taxon>Bacillaceae</taxon>
        <taxon>Lysinibacillus</taxon>
    </lineage>
</organism>
<protein>
    <submittedName>
        <fullName evidence="2">Uncharacterized protein</fullName>
    </submittedName>
</protein>
<dbReference type="Proteomes" id="UP000596049">
    <property type="component" value="Chromosome"/>
</dbReference>
<keyword evidence="1" id="KW-0812">Transmembrane</keyword>